<evidence type="ECO:0000313" key="2">
    <source>
        <dbReference type="Proteomes" id="UP001152798"/>
    </source>
</evidence>
<gene>
    <name evidence="1" type="ORF">NEZAVI_LOCUS5418</name>
</gene>
<sequence length="191" mass="21416">MLHLQGIEVVRIRNIILRSYKHDRFCLQLLNSNNSIEQGCHRSHKYDVWTVTCPLFSMKISFHSVVSCAIDKQVPIGNISLDRRLVGTPEAGEGGGDFERNRGWKDVTTVGGVSPLSNALIDHAHYFRTSNWRTVPLGGDDSNAGRTETKATTDLLQMWNCWHATKEFLTDKDIARDVHTARTGSGVPVTR</sequence>
<organism evidence="1 2">
    <name type="scientific">Nezara viridula</name>
    <name type="common">Southern green stink bug</name>
    <name type="synonym">Cimex viridulus</name>
    <dbReference type="NCBI Taxonomy" id="85310"/>
    <lineage>
        <taxon>Eukaryota</taxon>
        <taxon>Metazoa</taxon>
        <taxon>Ecdysozoa</taxon>
        <taxon>Arthropoda</taxon>
        <taxon>Hexapoda</taxon>
        <taxon>Insecta</taxon>
        <taxon>Pterygota</taxon>
        <taxon>Neoptera</taxon>
        <taxon>Paraneoptera</taxon>
        <taxon>Hemiptera</taxon>
        <taxon>Heteroptera</taxon>
        <taxon>Panheteroptera</taxon>
        <taxon>Pentatomomorpha</taxon>
        <taxon>Pentatomoidea</taxon>
        <taxon>Pentatomidae</taxon>
        <taxon>Pentatominae</taxon>
        <taxon>Nezara</taxon>
    </lineage>
</organism>
<dbReference type="EMBL" id="OV725079">
    <property type="protein sequence ID" value="CAH1395086.1"/>
    <property type="molecule type" value="Genomic_DNA"/>
</dbReference>
<name>A0A9P0H3Y9_NEZVI</name>
<protein>
    <submittedName>
        <fullName evidence="1">Uncharacterized protein</fullName>
    </submittedName>
</protein>
<dbReference type="Proteomes" id="UP001152798">
    <property type="component" value="Chromosome 3"/>
</dbReference>
<accession>A0A9P0H3Y9</accession>
<dbReference type="AlphaFoldDB" id="A0A9P0H3Y9"/>
<reference evidence="1" key="1">
    <citation type="submission" date="2022-01" db="EMBL/GenBank/DDBJ databases">
        <authorList>
            <person name="King R."/>
        </authorList>
    </citation>
    <scope>NUCLEOTIDE SEQUENCE</scope>
</reference>
<keyword evidence="2" id="KW-1185">Reference proteome</keyword>
<proteinExistence type="predicted"/>
<evidence type="ECO:0000313" key="1">
    <source>
        <dbReference type="EMBL" id="CAH1395086.1"/>
    </source>
</evidence>